<feature type="chain" id="PRO_5045713895" description="Bacterial transcriptional activator domain-containing protein" evidence="2">
    <location>
        <begin position="21"/>
        <end position="393"/>
    </location>
</feature>
<evidence type="ECO:0000313" key="4">
    <source>
        <dbReference type="Proteomes" id="UP000027331"/>
    </source>
</evidence>
<evidence type="ECO:0000256" key="2">
    <source>
        <dbReference type="SAM" id="SignalP"/>
    </source>
</evidence>
<dbReference type="EMBL" id="JJMN01000010">
    <property type="protein sequence ID" value="KDO15361.1"/>
    <property type="molecule type" value="Genomic_DNA"/>
</dbReference>
<keyword evidence="2" id="KW-0732">Signal</keyword>
<dbReference type="InterPro" id="IPR011990">
    <property type="entry name" value="TPR-like_helical_dom_sf"/>
</dbReference>
<dbReference type="Gene3D" id="1.25.40.10">
    <property type="entry name" value="Tetratricopeptide repeat domain"/>
    <property type="match status" value="2"/>
</dbReference>
<evidence type="ECO:0000313" key="3">
    <source>
        <dbReference type="EMBL" id="KDO15361.1"/>
    </source>
</evidence>
<name>A0ABR4S081_VIBMT</name>
<dbReference type="SUPFAM" id="SSF48452">
    <property type="entry name" value="TPR-like"/>
    <property type="match status" value="2"/>
</dbReference>
<comment type="caution">
    <text evidence="3">The sequence shown here is derived from an EMBL/GenBank/DDBJ whole genome shotgun (WGS) entry which is preliminary data.</text>
</comment>
<organism evidence="3 4">
    <name type="scientific">Vibrio metoecus</name>
    <dbReference type="NCBI Taxonomy" id="1481663"/>
    <lineage>
        <taxon>Bacteria</taxon>
        <taxon>Pseudomonadati</taxon>
        <taxon>Pseudomonadota</taxon>
        <taxon>Gammaproteobacteria</taxon>
        <taxon>Vibrionales</taxon>
        <taxon>Vibrionaceae</taxon>
        <taxon>Vibrio</taxon>
    </lineage>
</organism>
<keyword evidence="1" id="KW-0175">Coiled coil</keyword>
<feature type="signal peptide" evidence="2">
    <location>
        <begin position="1"/>
        <end position="20"/>
    </location>
</feature>
<dbReference type="Proteomes" id="UP000027331">
    <property type="component" value="Unassembled WGS sequence"/>
</dbReference>
<evidence type="ECO:0008006" key="5">
    <source>
        <dbReference type="Google" id="ProtNLM"/>
    </source>
</evidence>
<sequence>MKRRILSYLLLSCLSVVSHAAELSPFTASKVVKANQLAQENKVKEAIQVLKQTELSRSYDRAYVARMLGVFYWQNEQIPAAISSLKLAVESNELQDEQAWSTRKMLADLLTSQQEYRPALKHYYVLSESIPTNQKGDELWLRISQLHFQLQEWKSVLKGIKQYAQFQSQDAVLPLSLQLGAELNLEQWKPAIATLKRLLVLEPQKSAWWRQLVSLELRVGLKKEALSTLALAKMQKVELNQQDLRLLAQLYAQNGVPERAATSQWKTLEEAESNLQLITERAIYWQRAKEWDHAIKTWRLAATKDAKYHWYVAQLLLQEGDYEQALAELDQVKERDKQAQVALAKTRALYKLNQIDAALLQAKRAESIQASESAKQWIKYLSQLRQSPSTQNS</sequence>
<protein>
    <recommendedName>
        <fullName evidence="5">Bacterial transcriptional activator domain-containing protein</fullName>
    </recommendedName>
</protein>
<accession>A0ABR4S081</accession>
<gene>
    <name evidence="3" type="ORF">DP83_05590</name>
</gene>
<evidence type="ECO:0000256" key="1">
    <source>
        <dbReference type="SAM" id="Coils"/>
    </source>
</evidence>
<reference evidence="3 4" key="1">
    <citation type="submission" date="2014-04" db="EMBL/GenBank/DDBJ databases">
        <title>Vibrio metecus sp. nov., a close relative of Vibrio cholerae isolated from coastal brackish ponds and clinical specimens.</title>
        <authorList>
            <person name="Kirchberger P.C."/>
            <person name="Turnsek M."/>
            <person name="Hunt D.E."/>
            <person name="Haley B.J."/>
            <person name="Colwell R."/>
            <person name="Polz M.F."/>
            <person name="Tarr C.L."/>
            <person name="Boucher Y."/>
        </authorList>
    </citation>
    <scope>NUCLEOTIDE SEQUENCE [LARGE SCALE GENOMIC DNA]</scope>
    <source>
        <strain evidence="4">PPCK-2014</strain>
    </source>
</reference>
<keyword evidence="4" id="KW-1185">Reference proteome</keyword>
<feature type="coiled-coil region" evidence="1">
    <location>
        <begin position="315"/>
        <end position="342"/>
    </location>
</feature>
<proteinExistence type="predicted"/>